<evidence type="ECO:0000259" key="13">
    <source>
        <dbReference type="PROSITE" id="PS50857"/>
    </source>
</evidence>
<dbReference type="PROSITE" id="PS50857">
    <property type="entry name" value="COX2_CUA"/>
    <property type="match status" value="1"/>
</dbReference>
<gene>
    <name evidence="15" type="ORF">SAMN05192532_103210</name>
</gene>
<evidence type="ECO:0000313" key="15">
    <source>
        <dbReference type="EMBL" id="SFE71905.1"/>
    </source>
</evidence>
<dbReference type="PANTHER" id="PTHR22888:SF9">
    <property type="entry name" value="CYTOCHROME C OXIDASE SUBUNIT 2"/>
    <property type="match status" value="1"/>
</dbReference>
<keyword evidence="16" id="KW-1185">Reference proteome</keyword>
<dbReference type="InterPro" id="IPR008972">
    <property type="entry name" value="Cupredoxin"/>
</dbReference>
<keyword evidence="9 12" id="KW-1133">Transmembrane helix</keyword>
<evidence type="ECO:0000256" key="2">
    <source>
        <dbReference type="ARBA" id="ARBA00007866"/>
    </source>
</evidence>
<dbReference type="InterPro" id="IPR045187">
    <property type="entry name" value="CcO_II"/>
</dbReference>
<sequence>MRTKLFAALFMLFIFLTGCQMEMNKNIREQQDIVFSSLTLLMIGIFTTALLFVWFFWRNRDGLRTDLPGDGRAEHRSLEVTWALLPVVLLAILAVPILLQTYHLETKADEEEYHIRVTVQQNNWQFHYPEEDVRHSPVLYVPANQKVVVQLQAEEHIHSFWIPALDVKKKVMPGKANTLYLETGMPNVYEGKCVDMYGNPNKENCFQVIVLEEESFHKWMEAEKNTGGP</sequence>
<dbReference type="RefSeq" id="WP_177194754.1">
    <property type="nucleotide sequence ID" value="NZ_FONT01000003.1"/>
</dbReference>
<dbReference type="AlphaFoldDB" id="A0A1I2CUP5"/>
<keyword evidence="6 12" id="KW-0812">Transmembrane</keyword>
<dbReference type="Proteomes" id="UP000199516">
    <property type="component" value="Unassembled WGS sequence"/>
</dbReference>
<feature type="domain" description="Cytochrome oxidase subunit II transmembrane region profile" evidence="14">
    <location>
        <begin position="7"/>
        <end position="108"/>
    </location>
</feature>
<feature type="transmembrane region" description="Helical" evidence="12">
    <location>
        <begin position="37"/>
        <end position="57"/>
    </location>
</feature>
<accession>A0A1I2CUP5</accession>
<organism evidence="15 16">
    <name type="scientific">Alteribacillus iranensis</name>
    <dbReference type="NCBI Taxonomy" id="930128"/>
    <lineage>
        <taxon>Bacteria</taxon>
        <taxon>Bacillati</taxon>
        <taxon>Bacillota</taxon>
        <taxon>Bacilli</taxon>
        <taxon>Bacillales</taxon>
        <taxon>Bacillaceae</taxon>
        <taxon>Alteribacillus</taxon>
    </lineage>
</organism>
<dbReference type="GO" id="GO:0042773">
    <property type="term" value="P:ATP synthesis coupled electron transport"/>
    <property type="evidence" value="ECO:0007669"/>
    <property type="project" value="TreeGrafter"/>
</dbReference>
<proteinExistence type="inferred from homology"/>
<dbReference type="InterPro" id="IPR036257">
    <property type="entry name" value="Cyt_c_oxidase_su2_TM_sf"/>
</dbReference>
<feature type="domain" description="Cytochrome oxidase subunit II copper A binding" evidence="13">
    <location>
        <begin position="110"/>
        <end position="222"/>
    </location>
</feature>
<evidence type="ECO:0000256" key="7">
    <source>
        <dbReference type="ARBA" id="ARBA00022967"/>
    </source>
</evidence>
<reference evidence="15 16" key="1">
    <citation type="submission" date="2016-10" db="EMBL/GenBank/DDBJ databases">
        <authorList>
            <person name="de Groot N.N."/>
        </authorList>
    </citation>
    <scope>NUCLEOTIDE SEQUENCE [LARGE SCALE GENOMIC DNA]</scope>
    <source>
        <strain evidence="15 16">DSM 23995</strain>
    </source>
</reference>
<keyword evidence="10 12" id="KW-0472">Membrane</keyword>
<dbReference type="GO" id="GO:0004129">
    <property type="term" value="F:cytochrome-c oxidase activity"/>
    <property type="evidence" value="ECO:0007669"/>
    <property type="project" value="UniProtKB-EC"/>
</dbReference>
<dbReference type="EC" id="7.1.1.9" evidence="3"/>
<dbReference type="PANTHER" id="PTHR22888">
    <property type="entry name" value="CYTOCHROME C OXIDASE, SUBUNIT II"/>
    <property type="match status" value="1"/>
</dbReference>
<protein>
    <recommendedName>
        <fullName evidence="3">cytochrome-c oxidase</fullName>
        <ecNumber evidence="3">7.1.1.9</ecNumber>
    </recommendedName>
    <alternativeName>
        <fullName evidence="11">Cytochrome c oxidase polypeptide II</fullName>
    </alternativeName>
</protein>
<dbReference type="SUPFAM" id="SSF81464">
    <property type="entry name" value="Cytochrome c oxidase subunit II-like, transmembrane region"/>
    <property type="match status" value="1"/>
</dbReference>
<evidence type="ECO:0000313" key="16">
    <source>
        <dbReference type="Proteomes" id="UP000199516"/>
    </source>
</evidence>
<dbReference type="STRING" id="930128.SAMN05192532_103210"/>
<evidence type="ECO:0000256" key="1">
    <source>
        <dbReference type="ARBA" id="ARBA00004141"/>
    </source>
</evidence>
<dbReference type="GO" id="GO:0005507">
    <property type="term" value="F:copper ion binding"/>
    <property type="evidence" value="ECO:0007669"/>
    <property type="project" value="InterPro"/>
</dbReference>
<comment type="similarity">
    <text evidence="2">Belongs to the cytochrome c oxidase subunit 2 family.</text>
</comment>
<keyword evidence="5" id="KW-0679">Respiratory chain</keyword>
<keyword evidence="7" id="KW-1278">Translocase</keyword>
<dbReference type="EMBL" id="FONT01000003">
    <property type="protein sequence ID" value="SFE71905.1"/>
    <property type="molecule type" value="Genomic_DNA"/>
</dbReference>
<keyword evidence="4" id="KW-0813">Transport</keyword>
<evidence type="ECO:0000256" key="5">
    <source>
        <dbReference type="ARBA" id="ARBA00022660"/>
    </source>
</evidence>
<evidence type="ECO:0000256" key="9">
    <source>
        <dbReference type="ARBA" id="ARBA00022989"/>
    </source>
</evidence>
<evidence type="ECO:0000256" key="6">
    <source>
        <dbReference type="ARBA" id="ARBA00022692"/>
    </source>
</evidence>
<dbReference type="InterPro" id="IPR011759">
    <property type="entry name" value="Cyt_c_oxidase_su2_TM_dom"/>
</dbReference>
<keyword evidence="8" id="KW-0249">Electron transport</keyword>
<evidence type="ECO:0000256" key="10">
    <source>
        <dbReference type="ARBA" id="ARBA00023136"/>
    </source>
</evidence>
<dbReference type="PROSITE" id="PS50999">
    <property type="entry name" value="COX2_TM"/>
    <property type="match status" value="1"/>
</dbReference>
<dbReference type="GO" id="GO:0016020">
    <property type="term" value="C:membrane"/>
    <property type="evidence" value="ECO:0007669"/>
    <property type="project" value="UniProtKB-SubCell"/>
</dbReference>
<comment type="subcellular location">
    <subcellularLocation>
        <location evidence="1">Membrane</location>
        <topology evidence="1">Multi-pass membrane protein</topology>
    </subcellularLocation>
</comment>
<feature type="transmembrane region" description="Helical" evidence="12">
    <location>
        <begin position="78"/>
        <end position="99"/>
    </location>
</feature>
<dbReference type="Pfam" id="PF00116">
    <property type="entry name" value="COX2"/>
    <property type="match status" value="1"/>
</dbReference>
<evidence type="ECO:0000256" key="8">
    <source>
        <dbReference type="ARBA" id="ARBA00022982"/>
    </source>
</evidence>
<evidence type="ECO:0000256" key="4">
    <source>
        <dbReference type="ARBA" id="ARBA00022448"/>
    </source>
</evidence>
<evidence type="ECO:0000256" key="3">
    <source>
        <dbReference type="ARBA" id="ARBA00012949"/>
    </source>
</evidence>
<evidence type="ECO:0000256" key="11">
    <source>
        <dbReference type="ARBA" id="ARBA00031389"/>
    </source>
</evidence>
<dbReference type="InterPro" id="IPR002429">
    <property type="entry name" value="CcO_II-like_C"/>
</dbReference>
<dbReference type="Gene3D" id="2.60.40.420">
    <property type="entry name" value="Cupredoxins - blue copper proteins"/>
    <property type="match status" value="1"/>
</dbReference>
<dbReference type="Gene3D" id="1.10.287.90">
    <property type="match status" value="1"/>
</dbReference>
<evidence type="ECO:0000256" key="12">
    <source>
        <dbReference type="SAM" id="Phobius"/>
    </source>
</evidence>
<evidence type="ECO:0000259" key="14">
    <source>
        <dbReference type="PROSITE" id="PS50999"/>
    </source>
</evidence>
<name>A0A1I2CUP5_9BACI</name>
<dbReference type="SUPFAM" id="SSF49503">
    <property type="entry name" value="Cupredoxins"/>
    <property type="match status" value="1"/>
</dbReference>
<dbReference type="PROSITE" id="PS51257">
    <property type="entry name" value="PROKAR_LIPOPROTEIN"/>
    <property type="match status" value="1"/>
</dbReference>